<protein>
    <submittedName>
        <fullName evidence="1">Uncharacterized protein</fullName>
    </submittedName>
</protein>
<evidence type="ECO:0000313" key="2">
    <source>
        <dbReference type="Proteomes" id="UP000314294"/>
    </source>
</evidence>
<comment type="caution">
    <text evidence="1">The sequence shown here is derived from an EMBL/GenBank/DDBJ whole genome shotgun (WGS) entry which is preliminary data.</text>
</comment>
<dbReference type="Proteomes" id="UP000314294">
    <property type="component" value="Unassembled WGS sequence"/>
</dbReference>
<dbReference type="AlphaFoldDB" id="A0A4Z2GZS8"/>
<gene>
    <name evidence="1" type="ORF">EYF80_030995</name>
</gene>
<dbReference type="EMBL" id="SRLO01000371">
    <property type="protein sequence ID" value="TNN58750.1"/>
    <property type="molecule type" value="Genomic_DNA"/>
</dbReference>
<accession>A0A4Z2GZS8</accession>
<sequence length="59" mass="6303">MAICFSATTIGGLWVEYPTILIKICAVDLRLCSLSELRSAVRLVRCVAADSSLISAGPF</sequence>
<name>A0A4Z2GZS8_9TELE</name>
<evidence type="ECO:0000313" key="1">
    <source>
        <dbReference type="EMBL" id="TNN58750.1"/>
    </source>
</evidence>
<proteinExistence type="predicted"/>
<keyword evidence="2" id="KW-1185">Reference proteome</keyword>
<reference evidence="1 2" key="1">
    <citation type="submission" date="2019-03" db="EMBL/GenBank/DDBJ databases">
        <title>First draft genome of Liparis tanakae, snailfish: a comprehensive survey of snailfish specific genes.</title>
        <authorList>
            <person name="Kim W."/>
            <person name="Song I."/>
            <person name="Jeong J.-H."/>
            <person name="Kim D."/>
            <person name="Kim S."/>
            <person name="Ryu S."/>
            <person name="Song J.Y."/>
            <person name="Lee S.K."/>
        </authorList>
    </citation>
    <scope>NUCLEOTIDE SEQUENCE [LARGE SCALE GENOMIC DNA]</scope>
    <source>
        <tissue evidence="1">Muscle</tissue>
    </source>
</reference>
<organism evidence="1 2">
    <name type="scientific">Liparis tanakae</name>
    <name type="common">Tanaka's snailfish</name>
    <dbReference type="NCBI Taxonomy" id="230148"/>
    <lineage>
        <taxon>Eukaryota</taxon>
        <taxon>Metazoa</taxon>
        <taxon>Chordata</taxon>
        <taxon>Craniata</taxon>
        <taxon>Vertebrata</taxon>
        <taxon>Euteleostomi</taxon>
        <taxon>Actinopterygii</taxon>
        <taxon>Neopterygii</taxon>
        <taxon>Teleostei</taxon>
        <taxon>Neoteleostei</taxon>
        <taxon>Acanthomorphata</taxon>
        <taxon>Eupercaria</taxon>
        <taxon>Perciformes</taxon>
        <taxon>Cottioidei</taxon>
        <taxon>Cottales</taxon>
        <taxon>Liparidae</taxon>
        <taxon>Liparis</taxon>
    </lineage>
</organism>